<feature type="region of interest" description="Disordered" evidence="1">
    <location>
        <begin position="2115"/>
        <end position="2460"/>
    </location>
</feature>
<feature type="compositionally biased region" description="Acidic residues" evidence="1">
    <location>
        <begin position="24"/>
        <end position="40"/>
    </location>
</feature>
<evidence type="ECO:0000256" key="1">
    <source>
        <dbReference type="SAM" id="MobiDB-lite"/>
    </source>
</evidence>
<name>A0A0G4HMY5_9ALVE</name>
<feature type="region of interest" description="Disordered" evidence="1">
    <location>
        <begin position="1"/>
        <end position="100"/>
    </location>
</feature>
<gene>
    <name evidence="2" type="ORF">Cvel_7533</name>
</gene>
<feature type="region of interest" description="Disordered" evidence="1">
    <location>
        <begin position="2533"/>
        <end position="2566"/>
    </location>
</feature>
<evidence type="ECO:0008006" key="3">
    <source>
        <dbReference type="Google" id="ProtNLM"/>
    </source>
</evidence>
<proteinExistence type="predicted"/>
<dbReference type="NCBIfam" id="NF047352">
    <property type="entry name" value="P_loop_sacsin"/>
    <property type="match status" value="1"/>
</dbReference>
<organism evidence="2">
    <name type="scientific">Chromera velia CCMP2878</name>
    <dbReference type="NCBI Taxonomy" id="1169474"/>
    <lineage>
        <taxon>Eukaryota</taxon>
        <taxon>Sar</taxon>
        <taxon>Alveolata</taxon>
        <taxon>Colpodellida</taxon>
        <taxon>Chromeraceae</taxon>
        <taxon>Chromera</taxon>
    </lineage>
</organism>
<dbReference type="PANTHER" id="PTHR32387">
    <property type="entry name" value="WU:FJ29H11"/>
    <property type="match status" value="1"/>
</dbReference>
<feature type="compositionally biased region" description="Polar residues" evidence="1">
    <location>
        <begin position="2398"/>
        <end position="2407"/>
    </location>
</feature>
<dbReference type="EMBL" id="CDMZ01003199">
    <property type="protein sequence ID" value="CEM45478.1"/>
    <property type="molecule type" value="Genomic_DNA"/>
</dbReference>
<sequence length="2851" mass="313742">METEEDEESVEEYRKDEFEKALEDAWEQTSEEGKEAEEETVRDQCAYQTEKENEKPVEDSLQETGEKRLEGKVGVKQGISSGLPPDSIEAETPGSSLAPLPMSEEILEDEEEELNIGRGEAESVGEEWEGIGRDPEVECWEIVEDIRRELQIYSKTELENLDPSKRQAVERLQESYRSAVGKLATDIYAHDFHFLFELVQNADDNRYDLGVQPTLDIVVSPHALDLLNNELGFREEDVRALCSVGRSTKTQERKEGLHIGRKGIGFKATFAVTSEPHVLSAGFRFRFDAQGPQGSYVLPHWIDREDVPSLPHAECAALCEATSEVENVTRIHLPFSVGKRSALFARSVREVRALPATLLLFLNRLTRIAVHVRELKTSVPDVSVASYTGDRTAREFSTRLMEREDRGEVMVPDDLLVEVEETGGGLATASLISLQEFSTDVQNRSSSQNDSLWLVVRRRLEPPVLHVVENAAAGTAGEGGKKERGPTLLQVAFHLPALVDPQNLNSDCDVPERQPVCAYLPLGRCGLRFVLQADWEVVAARDRVKEDSGWNQWLRERAAELIVSALSLMRLKMAGMSAQKGLDSELPRVPLSFLFHILPLPSEISSDWFVPVAKRLLKLMRRQRCVPTTEGGWELPDRCLWADASLLREVAALFPSGSGGMSLVLPSLVESLERSGRTEALEELIGPPFSEHYVLKLLQNMDASGELETKPARWCQQVLLLLVRLGRSRPQVRSRRESGGAKRDRGKVSVTEVLQSLPLLPLRDGTRAASSSGGLFVEGVTNLQQQGGTTDLEGLDGSPVASGGHQKGGMGGNSSRDSAAAWRSMEGREGLQLCRLEMLLNDLGVRELTDESVTLRLTTVFFPDDHKSGSGNEREKGRAKEEAQLLLSDAPLVIDAFRFLVEQTVRGRGKEKSVRTLLTRLPLPCIVSVPPGGISEDRRLSTLTGRDLPESFSLKFGLSVLACVGGGETTRGSSFNADPPVSASVLMDRLMWNCAVVLVSPTEQPVLFPRLSSAAVSSHIPAASCMGSADLSSLNPLSLDVLGDLGDLPSVPSHTWPWAVVHPALFFLPLAAVEEKEKQMVELQRLAASAQRSKSDEAQHWLDKRLQEEEGERSLSARAQRRTLEAWITALRTAGVSHFFSLRQQTLHIPSYPMDVNCRMLPPEGVALMPFERYAQLWMHQIFCPPTAAAAVEQGEGEENRQIPPPQWPKETVTLEDFVCPPFEKALLQLVPFALSGSSDASSKLLKLLKAFVQAQAEWQRYTPPRRVLGMMGASFAVSEEVAEFQRRQRTASAGMKQEAPQPSPLQSSFMYFAQTWYWIPKADGSGLAPPPFFWLRHDAILRVLPRSVMQPFVLSGEFDGADHATETGLGTQKGLGVSGLRSLSEGARLVRLLDDWSSRPPGTFFASLETMDSFYSLFLHLSEDEKRTATDLLKNLTDTGRPLIWTPPRPSWGMWQTLDRTTEVEGIWWASGRCGVKSWARPVTELPGVATEPQMGFLDAAIPADALYLLLDTVYSKDTCRALGESVSLCSQHPPIEAVVVAMETVRKSPLLRPEEMTKLFLRCCAHLRDSLTEDTNTITLECVRGLVSRRLWPAILPDGTSESVSLSEFTVIDPVSAKDSGLYGDSGGGPKRQVVFLQQEGGVSFPVVLLSSVKAHLETRKRFAPSGVNGDRISPEDELIDVIASLRRILSSAAGESLTVGDSGCEAEIRLVDRLPLSLTDPQRCQRVARVDEARCPSPFASERGALKAFAGCQHLLLSCVCALFRRLSSIRAAKGKGQQPNPYPMHHQKLWGAACALEDFFSSQDGQEGESGVALIFPQLIEGGAECRVGALRVQYAVGGVPFADTVVEVEYNENAHQILWQESQRETQSNRETSTFDDSGDVDDFLKRQLKALLTLQAPGKDFLSPSETHGESSDSLRELQRVVVETVRSLTTLLVSEWRDCNDRVSEVERLAVALPMQSDVTGAAQRESQPEPSTVLKRKLEWCRQLVEQQCLSAGEGTGAQAGVADEGGIVRNACLQAWELLSAKVPSYLLGERWKLAQQGDRRLFGIVEDSHPLLQVAAEHIQTVCQQGARPGVEAVAVYMRDAIRNFRRAVAERACDAIERLEAQVREAEEREEEERRREEEERKRREEEERRKREEEEEERRLREEEERRKKEEEERREREAAEKEKRRKAEEDRLLSIMKQEEEAAKLKAGKGDKSTENATRPPRKRGPPQLNFAAMGDALLTSTPSITLPPRADPPTTTAHEPPPDHLVTMDMTRQLVLREGPRSPSPSRPHPESNRNLIQEPQQIPRGAAQGTVQADSLQYSTNPSAATSSIRPATTPCTSSTPPNVTQDANRGAQPPGHSVGVPAAHPHRQPDAAAAAADERTSSKSVPAEVSEERERGKEAGTSAVSCNPSPSDSERRTAADSRPPSPPEKAHLPVSEPEGPIPSSAVEASAEDDTTSRAREEEGESAAAAVGVCCTSSETEAAVQGVHGASGDILPLSEHGQEIAVEKLRFVIHTDGPPAGSGRGQASYHEVTATNGIPSVTAVGGRPRGGRGDAGWTESDPKGRVVHSSNEWQEEDDGAFRVYLTDPERLRVMRGQESPDARARGGRGDHLLGLELGRTVGEFLRWQDNQEGGGVTDSASVSGTVTRLTGTGGWASRAQIKHVGRVAEGWVRERMEEIFFGRRVVWVNERAEQSLPFDLIVLPKGGHNSGLVPEGSNWGGDDLTELLKDLRDALTERHGRSESTRALPLDECLFVEVKGSVRPAQRKPFVEVSLQELRWADRLGDRYEIWRVTGLCRQEPEGEEGRSSEGQLEGEIERVRVKQACMTGKVHLLLCFPAATAAATGAAAVSSSSMG</sequence>
<feature type="region of interest" description="Disordered" evidence="1">
    <location>
        <begin position="786"/>
        <end position="822"/>
    </location>
</feature>
<accession>A0A0G4HMY5</accession>
<dbReference type="InterPro" id="IPR036890">
    <property type="entry name" value="HATPase_C_sf"/>
</dbReference>
<feature type="compositionally biased region" description="Basic and acidic residues" evidence="1">
    <location>
        <begin position="49"/>
        <end position="73"/>
    </location>
</feature>
<dbReference type="VEuPathDB" id="CryptoDB:Cvel_7533"/>
<dbReference type="SUPFAM" id="SSF55874">
    <property type="entry name" value="ATPase domain of HSP90 chaperone/DNA topoisomerase II/histidine kinase"/>
    <property type="match status" value="1"/>
</dbReference>
<dbReference type="PANTHER" id="PTHR32387:SF0">
    <property type="entry name" value="PROTEIN NO VEIN"/>
    <property type="match status" value="1"/>
</dbReference>
<feature type="compositionally biased region" description="Polar residues" evidence="1">
    <location>
        <begin position="2304"/>
        <end position="2325"/>
    </location>
</feature>
<feature type="compositionally biased region" description="Low complexity" evidence="1">
    <location>
        <begin position="2326"/>
        <end position="2337"/>
    </location>
</feature>
<feature type="compositionally biased region" description="Acidic residues" evidence="1">
    <location>
        <begin position="1"/>
        <end position="10"/>
    </location>
</feature>
<feature type="compositionally biased region" description="Basic and acidic residues" evidence="1">
    <location>
        <begin position="2115"/>
        <end position="2207"/>
    </location>
</feature>
<evidence type="ECO:0000313" key="2">
    <source>
        <dbReference type="EMBL" id="CEM45478.1"/>
    </source>
</evidence>
<reference evidence="2" key="1">
    <citation type="submission" date="2014-11" db="EMBL/GenBank/DDBJ databases">
        <authorList>
            <person name="Otto D Thomas"/>
            <person name="Naeem Raeece"/>
        </authorList>
    </citation>
    <scope>NUCLEOTIDE SEQUENCE</scope>
</reference>
<protein>
    <recommendedName>
        <fullName evidence="3">Protein NO VEIN C-terminal domain-containing protein</fullName>
    </recommendedName>
</protein>
<feature type="compositionally biased region" description="Basic and acidic residues" evidence="1">
    <location>
        <begin position="11"/>
        <end position="23"/>
    </location>
</feature>
<dbReference type="Gene3D" id="3.30.565.10">
    <property type="entry name" value="Histidine kinase-like ATPase, C-terminal domain"/>
    <property type="match status" value="1"/>
</dbReference>
<dbReference type="InterPro" id="IPR052957">
    <property type="entry name" value="Auxin_embryo_med"/>
</dbReference>